<dbReference type="InterPro" id="IPR013096">
    <property type="entry name" value="Cupin_2"/>
</dbReference>
<sequence length="128" mass="14540">MNVVHRKPAHEDDRGAITDILEDNDVECVTIISSTEGAVRGNHYHKQTIQYTYLISGSMRVLEQEVDGPVEERVLQPGDLLTTPPTIRHTFVAIEDSTFIACAHGPRRGKQYEEDTYRLEEPLWPRPA</sequence>
<reference evidence="2" key="1">
    <citation type="submission" date="2018-05" db="EMBL/GenBank/DDBJ databases">
        <authorList>
            <person name="Lanie J.A."/>
            <person name="Ng W.-L."/>
            <person name="Kazmierczak K.M."/>
            <person name="Andrzejewski T.M."/>
            <person name="Davidsen T.M."/>
            <person name="Wayne K.J."/>
            <person name="Tettelin H."/>
            <person name="Glass J.I."/>
            <person name="Rusch D."/>
            <person name="Podicherti R."/>
            <person name="Tsui H.-C.T."/>
            <person name="Winkler M.E."/>
        </authorList>
    </citation>
    <scope>NUCLEOTIDE SEQUENCE</scope>
</reference>
<dbReference type="InterPro" id="IPR011051">
    <property type="entry name" value="RmlC_Cupin_sf"/>
</dbReference>
<name>A0A381XYK8_9ZZZZ</name>
<dbReference type="InterPro" id="IPR014710">
    <property type="entry name" value="RmlC-like_jellyroll"/>
</dbReference>
<dbReference type="Pfam" id="PF07883">
    <property type="entry name" value="Cupin_2"/>
    <property type="match status" value="1"/>
</dbReference>
<evidence type="ECO:0000313" key="2">
    <source>
        <dbReference type="EMBL" id="SVA69869.1"/>
    </source>
</evidence>
<organism evidence="2">
    <name type="scientific">marine metagenome</name>
    <dbReference type="NCBI Taxonomy" id="408172"/>
    <lineage>
        <taxon>unclassified sequences</taxon>
        <taxon>metagenomes</taxon>
        <taxon>ecological metagenomes</taxon>
    </lineage>
</organism>
<dbReference type="Gene3D" id="2.60.120.10">
    <property type="entry name" value="Jelly Rolls"/>
    <property type="match status" value="1"/>
</dbReference>
<protein>
    <recommendedName>
        <fullName evidence="1">Cupin type-2 domain-containing protein</fullName>
    </recommendedName>
</protein>
<gene>
    <name evidence="2" type="ORF">METZ01_LOCUS122723</name>
</gene>
<feature type="domain" description="Cupin type-2" evidence="1">
    <location>
        <begin position="37"/>
        <end position="97"/>
    </location>
</feature>
<evidence type="ECO:0000259" key="1">
    <source>
        <dbReference type="Pfam" id="PF07883"/>
    </source>
</evidence>
<dbReference type="AlphaFoldDB" id="A0A381XYK8"/>
<proteinExistence type="predicted"/>
<accession>A0A381XYK8</accession>
<dbReference type="SUPFAM" id="SSF51182">
    <property type="entry name" value="RmlC-like cupins"/>
    <property type="match status" value="1"/>
</dbReference>
<dbReference type="EMBL" id="UINC01016855">
    <property type="protein sequence ID" value="SVA69869.1"/>
    <property type="molecule type" value="Genomic_DNA"/>
</dbReference>